<dbReference type="Proteomes" id="UP000646827">
    <property type="component" value="Unassembled WGS sequence"/>
</dbReference>
<feature type="compositionally biased region" description="Acidic residues" evidence="2">
    <location>
        <begin position="294"/>
        <end position="336"/>
    </location>
</feature>
<evidence type="ECO:0000313" key="4">
    <source>
        <dbReference type="EMBL" id="KAG2217781.1"/>
    </source>
</evidence>
<comment type="caution">
    <text evidence="4">The sequence shown here is derived from an EMBL/GenBank/DDBJ whole genome shotgun (WGS) entry which is preliminary data.</text>
</comment>
<accession>A0A8H7RV61</accession>
<name>A0A8H7RV61_9FUNG</name>
<feature type="compositionally biased region" description="Basic and acidic residues" evidence="2">
    <location>
        <begin position="273"/>
        <end position="293"/>
    </location>
</feature>
<dbReference type="GO" id="GO:0008270">
    <property type="term" value="F:zinc ion binding"/>
    <property type="evidence" value="ECO:0007669"/>
    <property type="project" value="UniProtKB-KW"/>
</dbReference>
<dbReference type="PANTHER" id="PTHR20916">
    <property type="entry name" value="CYSTEINE AND GLYCINE-RICH PROTEIN 2 BINDING PROTEIN"/>
    <property type="match status" value="1"/>
</dbReference>
<keyword evidence="5" id="KW-1185">Reference proteome</keyword>
<dbReference type="AlphaFoldDB" id="A0A8H7RV61"/>
<organism evidence="4 5">
    <name type="scientific">Circinella minor</name>
    <dbReference type="NCBI Taxonomy" id="1195481"/>
    <lineage>
        <taxon>Eukaryota</taxon>
        <taxon>Fungi</taxon>
        <taxon>Fungi incertae sedis</taxon>
        <taxon>Mucoromycota</taxon>
        <taxon>Mucoromycotina</taxon>
        <taxon>Mucoromycetes</taxon>
        <taxon>Mucorales</taxon>
        <taxon>Lichtheimiaceae</taxon>
        <taxon>Circinella</taxon>
    </lineage>
</organism>
<evidence type="ECO:0000259" key="3">
    <source>
        <dbReference type="PROSITE" id="PS50157"/>
    </source>
</evidence>
<gene>
    <name evidence="4" type="ORF">INT45_011838</name>
</gene>
<reference evidence="4 5" key="1">
    <citation type="submission" date="2020-12" db="EMBL/GenBank/DDBJ databases">
        <title>Metabolic potential, ecology and presence of endohyphal bacteria is reflected in genomic diversity of Mucoromycotina.</title>
        <authorList>
            <person name="Muszewska A."/>
            <person name="Okrasinska A."/>
            <person name="Steczkiewicz K."/>
            <person name="Drgas O."/>
            <person name="Orlowska M."/>
            <person name="Perlinska-Lenart U."/>
            <person name="Aleksandrzak-Piekarczyk T."/>
            <person name="Szatraj K."/>
            <person name="Zielenkiewicz U."/>
            <person name="Pilsyk S."/>
            <person name="Malc E."/>
            <person name="Mieczkowski P."/>
            <person name="Kruszewska J.S."/>
            <person name="Biernat P."/>
            <person name="Pawlowska J."/>
        </authorList>
    </citation>
    <scope>NUCLEOTIDE SEQUENCE [LARGE SCALE GENOMIC DNA]</scope>
    <source>
        <strain evidence="4 5">CBS 142.35</strain>
    </source>
</reference>
<evidence type="ECO:0000313" key="5">
    <source>
        <dbReference type="Proteomes" id="UP000646827"/>
    </source>
</evidence>
<dbReference type="GO" id="GO:0004402">
    <property type="term" value="F:histone acetyltransferase activity"/>
    <property type="evidence" value="ECO:0007669"/>
    <property type="project" value="TreeGrafter"/>
</dbReference>
<proteinExistence type="predicted"/>
<dbReference type="EMBL" id="JAEPRB010000273">
    <property type="protein sequence ID" value="KAG2217781.1"/>
    <property type="molecule type" value="Genomic_DNA"/>
</dbReference>
<keyword evidence="1" id="KW-0479">Metal-binding</keyword>
<evidence type="ECO:0000256" key="2">
    <source>
        <dbReference type="SAM" id="MobiDB-lite"/>
    </source>
</evidence>
<feature type="compositionally biased region" description="Polar residues" evidence="2">
    <location>
        <begin position="1"/>
        <end position="10"/>
    </location>
</feature>
<dbReference type="InterPro" id="IPR013087">
    <property type="entry name" value="Znf_C2H2_type"/>
</dbReference>
<sequence>MSSSLTFQLRQQEEQDVSTKHLGPAVSLPSPPNSSYGDEASVANADSSKEQERRDSLPTHFDALTLEHFSTSLPENYTIEHSSSPIPIQQSSSSTSSSSSSHNHNHNHNHHYHHQHHHHHRINNNNKYQQRSESPIFHHHLSSPTATAAATGGRTIRNNNINHNNNNNSNNVIRHKFFETTVSTSLPINYHSNCGPIRKSPASMIGNAHKALHRCDDCGKVYKHPSCLAKHRWEHSDEWELTSKLLLTKHQQVQMLEAAAILVSLDTKRVEQEEDQVVRNQDHQQFPNKRDHAIDEDDEDDDENDDDDEDDDDDESIRIDDDDDLIDMDMDMEEEESKISTTSSPSNLLAASFPHKK</sequence>
<dbReference type="PANTHER" id="PTHR20916:SF26">
    <property type="entry name" value="CYSTEINE-RICH PROTEIN 2-BINDING PROTEIN"/>
    <property type="match status" value="1"/>
</dbReference>
<dbReference type="OrthoDB" id="2152896at2759"/>
<dbReference type="PROSITE" id="PS50157">
    <property type="entry name" value="ZINC_FINGER_C2H2_2"/>
    <property type="match status" value="1"/>
</dbReference>
<feature type="domain" description="C2H2-type" evidence="3">
    <location>
        <begin position="213"/>
        <end position="240"/>
    </location>
</feature>
<feature type="compositionally biased region" description="Basic residues" evidence="2">
    <location>
        <begin position="103"/>
        <end position="122"/>
    </location>
</feature>
<protein>
    <recommendedName>
        <fullName evidence="3">C2H2-type domain-containing protein</fullName>
    </recommendedName>
</protein>
<feature type="compositionally biased region" description="Low complexity" evidence="2">
    <location>
        <begin position="81"/>
        <end position="102"/>
    </location>
</feature>
<feature type="region of interest" description="Disordered" evidence="2">
    <location>
        <begin position="77"/>
        <end position="122"/>
    </location>
</feature>
<keyword evidence="1" id="KW-0862">Zinc</keyword>
<feature type="region of interest" description="Disordered" evidence="2">
    <location>
        <begin position="273"/>
        <end position="357"/>
    </location>
</feature>
<dbReference type="PROSITE" id="PS00028">
    <property type="entry name" value="ZINC_FINGER_C2H2_1"/>
    <property type="match status" value="1"/>
</dbReference>
<feature type="region of interest" description="Disordered" evidence="2">
    <location>
        <begin position="1"/>
        <end position="55"/>
    </location>
</feature>
<evidence type="ECO:0000256" key="1">
    <source>
        <dbReference type="PROSITE-ProRule" id="PRU00042"/>
    </source>
</evidence>
<keyword evidence="1" id="KW-0863">Zinc-finger</keyword>